<reference evidence="1" key="1">
    <citation type="submission" date="2021-03" db="EMBL/GenBank/DDBJ databases">
        <title>Evolutionary priming and transition to the ectomycorrhizal habit in an iconic lineage of mushroom-forming fungi: is preadaptation a requirement?</title>
        <authorList>
            <consortium name="DOE Joint Genome Institute"/>
            <person name="Looney B.P."/>
            <person name="Miyauchi S."/>
            <person name="Morin E."/>
            <person name="Drula E."/>
            <person name="Courty P.E."/>
            <person name="Chicoki N."/>
            <person name="Fauchery L."/>
            <person name="Kohler A."/>
            <person name="Kuo A."/>
            <person name="LaButti K."/>
            <person name="Pangilinan J."/>
            <person name="Lipzen A."/>
            <person name="Riley R."/>
            <person name="Andreopoulos W."/>
            <person name="He G."/>
            <person name="Johnson J."/>
            <person name="Barry K.W."/>
            <person name="Grigoriev I.V."/>
            <person name="Nagy L."/>
            <person name="Hibbett D."/>
            <person name="Henrissat B."/>
            <person name="Matheny P.B."/>
            <person name="Labbe J."/>
            <person name="Martin A.F."/>
        </authorList>
    </citation>
    <scope>NUCLEOTIDE SEQUENCE</scope>
    <source>
        <strain evidence="1">BPL698</strain>
    </source>
</reference>
<sequence length="162" mass="17535">MSTAKPPAPRKRNGKRKRRLASPSPSSSDSSDSSSDEASRKAPLQRVPLIKSKLRHLHLRLTSRPSLSSSSDSENDDAPHVVGAPSSHVATFPNNARRFSDPEPPAATGRRRPPSPPPAADAPPFLPPEGSSDRGQEEQALRNRSRQFWMASVADAFGDDLE</sequence>
<evidence type="ECO:0000313" key="2">
    <source>
        <dbReference type="Proteomes" id="UP001207468"/>
    </source>
</evidence>
<comment type="caution">
    <text evidence="1">The sequence shown here is derived from an EMBL/GenBank/DDBJ whole genome shotgun (WGS) entry which is preliminary data.</text>
</comment>
<evidence type="ECO:0000313" key="1">
    <source>
        <dbReference type="EMBL" id="KAI9448657.1"/>
    </source>
</evidence>
<dbReference type="EMBL" id="JAGFNK010000573">
    <property type="protein sequence ID" value="KAI9448657.1"/>
    <property type="molecule type" value="Genomic_DNA"/>
</dbReference>
<gene>
    <name evidence="1" type="ORF">F5148DRAFT_713545</name>
</gene>
<keyword evidence="2" id="KW-1185">Reference proteome</keyword>
<accession>A0ACC0TUA9</accession>
<protein>
    <submittedName>
        <fullName evidence="1">Uncharacterized protein</fullName>
    </submittedName>
</protein>
<proteinExistence type="predicted"/>
<dbReference type="Proteomes" id="UP001207468">
    <property type="component" value="Unassembled WGS sequence"/>
</dbReference>
<name>A0ACC0TUA9_9AGAM</name>
<organism evidence="1 2">
    <name type="scientific">Russula earlei</name>
    <dbReference type="NCBI Taxonomy" id="71964"/>
    <lineage>
        <taxon>Eukaryota</taxon>
        <taxon>Fungi</taxon>
        <taxon>Dikarya</taxon>
        <taxon>Basidiomycota</taxon>
        <taxon>Agaricomycotina</taxon>
        <taxon>Agaricomycetes</taxon>
        <taxon>Russulales</taxon>
        <taxon>Russulaceae</taxon>
        <taxon>Russula</taxon>
    </lineage>
</organism>